<keyword evidence="3" id="KW-1185">Reference proteome</keyword>
<evidence type="ECO:0000313" key="3">
    <source>
        <dbReference type="Proteomes" id="UP000679179"/>
    </source>
</evidence>
<keyword evidence="1" id="KW-0812">Transmembrane</keyword>
<proteinExistence type="predicted"/>
<dbReference type="AlphaFoldDB" id="A0A919S304"/>
<dbReference type="Proteomes" id="UP000679179">
    <property type="component" value="Unassembled WGS sequence"/>
</dbReference>
<evidence type="ECO:0000313" key="2">
    <source>
        <dbReference type="EMBL" id="GIM30310.1"/>
    </source>
</evidence>
<protein>
    <recommendedName>
        <fullName evidence="4">Dipeptidyl peptidase IV</fullName>
    </recommendedName>
</protein>
<evidence type="ECO:0008006" key="4">
    <source>
        <dbReference type="Google" id="ProtNLM"/>
    </source>
</evidence>
<comment type="caution">
    <text evidence="2">The sequence shown here is derived from an EMBL/GenBank/DDBJ whole genome shotgun (WGS) entry which is preliminary data.</text>
</comment>
<dbReference type="SUPFAM" id="SSF82171">
    <property type="entry name" value="DPP6 N-terminal domain-like"/>
    <property type="match status" value="1"/>
</dbReference>
<keyword evidence="1" id="KW-1133">Transmembrane helix</keyword>
<organism evidence="2 3">
    <name type="scientific">Clostridium polyendosporum</name>
    <dbReference type="NCBI Taxonomy" id="69208"/>
    <lineage>
        <taxon>Bacteria</taxon>
        <taxon>Bacillati</taxon>
        <taxon>Bacillota</taxon>
        <taxon>Clostridia</taxon>
        <taxon>Eubacteriales</taxon>
        <taxon>Clostridiaceae</taxon>
        <taxon>Clostridium</taxon>
    </lineage>
</organism>
<accession>A0A919S304</accession>
<reference evidence="2" key="1">
    <citation type="submission" date="2021-03" db="EMBL/GenBank/DDBJ databases">
        <title>Taxonomic study of Clostridium polyendosporum from meadow-gley soil under rice.</title>
        <authorList>
            <person name="Kobayashi H."/>
            <person name="Tanizawa Y."/>
            <person name="Yagura M."/>
        </authorList>
    </citation>
    <scope>NUCLEOTIDE SEQUENCE</scope>
    <source>
        <strain evidence="2">JCM 30710</strain>
    </source>
</reference>
<dbReference type="EMBL" id="BOPZ01000033">
    <property type="protein sequence ID" value="GIM30310.1"/>
    <property type="molecule type" value="Genomic_DNA"/>
</dbReference>
<evidence type="ECO:0000256" key="1">
    <source>
        <dbReference type="SAM" id="Phobius"/>
    </source>
</evidence>
<feature type="transmembrane region" description="Helical" evidence="1">
    <location>
        <begin position="7"/>
        <end position="25"/>
    </location>
</feature>
<keyword evidence="1" id="KW-0472">Membrane</keyword>
<gene>
    <name evidence="2" type="ORF">CPJCM30710_29760</name>
</gene>
<name>A0A919S304_9CLOT</name>
<sequence length="339" mass="38636">MRKLNSIILWIGISLILQLGGLVFLDKYYLTSDATIKSIKIDAKKDQKKRDNPINIDESATDRKFSFDGRYLAYFNGNDLEVLNTSDGKIKNVDKNPKIKILYYNWLNDRNRMLVAERQKSDDEQVIQLSYYDVNKDEKQKIVDLDGVSLSANIEQVKASTLTNVIYVKVSNNGRNSIYRIDINHNLTKVAKVTTKVGNIEVVPHEDRLVYDDEITGSIFATSPNIRLNFSNKNTLLAVDSEDIVYVGEVNNEKITKICYGRLDEPTPTWKVVELGESVDKNSIHITQNGNIFVNNNFKGEVRDVLSGKIFKYNGHFLEIYDEGIGSTLDGKLYKTLFQ</sequence>
<dbReference type="RefSeq" id="WP_212904986.1">
    <property type="nucleotide sequence ID" value="NZ_BOPZ01000033.1"/>
</dbReference>